<dbReference type="FunFam" id="1.10.1170.10:FF:000002">
    <property type="entry name" value="Baculoviral IAP repeat containing 7"/>
    <property type="match status" value="1"/>
</dbReference>
<feature type="domain" description="RING-type" evidence="6">
    <location>
        <begin position="174"/>
        <end position="209"/>
    </location>
</feature>
<dbReference type="PANTHER" id="PTHR10044">
    <property type="entry name" value="INHIBITOR OF APOPTOSIS"/>
    <property type="match status" value="1"/>
</dbReference>
<dbReference type="CDD" id="cd00022">
    <property type="entry name" value="BIR"/>
    <property type="match status" value="1"/>
</dbReference>
<dbReference type="SUPFAM" id="SSF57924">
    <property type="entry name" value="Inhibitor of apoptosis (IAP) repeat"/>
    <property type="match status" value="1"/>
</dbReference>
<dbReference type="GO" id="GO:0008270">
    <property type="term" value="F:zinc ion binding"/>
    <property type="evidence" value="ECO:0007669"/>
    <property type="project" value="UniProtKB-KW"/>
</dbReference>
<evidence type="ECO:0000256" key="2">
    <source>
        <dbReference type="ARBA" id="ARBA00022723"/>
    </source>
</evidence>
<evidence type="ECO:0000313" key="8">
    <source>
        <dbReference type="RefSeq" id="XP_052130871.1"/>
    </source>
</evidence>
<dbReference type="KEGG" id="foc:127751402"/>
<dbReference type="InterPro" id="IPR013083">
    <property type="entry name" value="Znf_RING/FYVE/PHD"/>
</dbReference>
<dbReference type="InterPro" id="IPR001370">
    <property type="entry name" value="BIR_rpt"/>
</dbReference>
<evidence type="ECO:0000256" key="1">
    <source>
        <dbReference type="ARBA" id="ARBA00006672"/>
    </source>
</evidence>
<dbReference type="Proteomes" id="UP000504606">
    <property type="component" value="Unplaced"/>
</dbReference>
<sequence>MATHRRPFSPGLWETSSRAPDIFSDDYRLDRKAFPFPSKKPYMEYYEPLQRRQDTFRTWEFEHKVSAEQLSDAGFFRSTQALDLTLCFHCGGGLKEWSKGDDPWFEHALHFPKCAYVKMRKGADFIRCVKGERPATMTLEEIRTLALKDIDERENGDVDSGHASEEETDDVMKCKVCFQDNLGAVFLPCRHLASCSKCASVVKHCFICRRDIMSVIHVFIP</sequence>
<dbReference type="Gene3D" id="1.10.1170.10">
    <property type="entry name" value="Inhibitor Of Apoptosis Protein (2mihbC-IAP-1), Chain A"/>
    <property type="match status" value="1"/>
</dbReference>
<evidence type="ECO:0000259" key="6">
    <source>
        <dbReference type="PROSITE" id="PS50089"/>
    </source>
</evidence>
<keyword evidence="3 5" id="KW-0863">Zinc-finger</keyword>
<evidence type="ECO:0000256" key="4">
    <source>
        <dbReference type="ARBA" id="ARBA00022833"/>
    </source>
</evidence>
<dbReference type="InterPro" id="IPR050784">
    <property type="entry name" value="IAP"/>
</dbReference>
<dbReference type="PROSITE" id="PS50143">
    <property type="entry name" value="BIR_REPEAT_2"/>
    <property type="match status" value="1"/>
</dbReference>
<keyword evidence="4" id="KW-0862">Zinc</keyword>
<dbReference type="OrthoDB" id="5855668at2759"/>
<organism evidence="7 8">
    <name type="scientific">Frankliniella occidentalis</name>
    <name type="common">Western flower thrips</name>
    <name type="synonym">Euthrips occidentalis</name>
    <dbReference type="NCBI Taxonomy" id="133901"/>
    <lineage>
        <taxon>Eukaryota</taxon>
        <taxon>Metazoa</taxon>
        <taxon>Ecdysozoa</taxon>
        <taxon>Arthropoda</taxon>
        <taxon>Hexapoda</taxon>
        <taxon>Insecta</taxon>
        <taxon>Pterygota</taxon>
        <taxon>Neoptera</taxon>
        <taxon>Paraneoptera</taxon>
        <taxon>Thysanoptera</taxon>
        <taxon>Terebrantia</taxon>
        <taxon>Thripoidea</taxon>
        <taxon>Thripidae</taxon>
        <taxon>Frankliniella</taxon>
    </lineage>
</organism>
<accession>A0A9C6XUC1</accession>
<dbReference type="InterPro" id="IPR001841">
    <property type="entry name" value="Znf_RING"/>
</dbReference>
<proteinExistence type="inferred from homology"/>
<dbReference type="SMART" id="SM00238">
    <property type="entry name" value="BIR"/>
    <property type="match status" value="1"/>
</dbReference>
<dbReference type="AlphaFoldDB" id="A0A9C6XUC1"/>
<comment type="similarity">
    <text evidence="1">Belongs to the IAP family.</text>
</comment>
<reference evidence="8" key="1">
    <citation type="submission" date="2025-08" db="UniProtKB">
        <authorList>
            <consortium name="RefSeq"/>
        </authorList>
    </citation>
    <scope>IDENTIFICATION</scope>
    <source>
        <tissue evidence="8">Whole organism</tissue>
    </source>
</reference>
<evidence type="ECO:0000313" key="7">
    <source>
        <dbReference type="Proteomes" id="UP000504606"/>
    </source>
</evidence>
<evidence type="ECO:0000256" key="5">
    <source>
        <dbReference type="PROSITE-ProRule" id="PRU00175"/>
    </source>
</evidence>
<keyword evidence="2" id="KW-0479">Metal-binding</keyword>
<gene>
    <name evidence="8" type="primary">LOC127751402</name>
</gene>
<keyword evidence="7" id="KW-1185">Reference proteome</keyword>
<dbReference type="GO" id="GO:0005737">
    <property type="term" value="C:cytoplasm"/>
    <property type="evidence" value="ECO:0007669"/>
    <property type="project" value="TreeGrafter"/>
</dbReference>
<dbReference type="Gene3D" id="3.30.40.10">
    <property type="entry name" value="Zinc/RING finger domain, C3HC4 (zinc finger)"/>
    <property type="match status" value="1"/>
</dbReference>
<evidence type="ECO:0000256" key="3">
    <source>
        <dbReference type="ARBA" id="ARBA00022771"/>
    </source>
</evidence>
<dbReference type="Pfam" id="PF13920">
    <property type="entry name" value="zf-C3HC4_3"/>
    <property type="match status" value="1"/>
</dbReference>
<dbReference type="PANTHER" id="PTHR10044:SF139">
    <property type="entry name" value="DEATH-ASSOCIATED INHIBITOR OF APOPTOSIS 2"/>
    <property type="match status" value="1"/>
</dbReference>
<dbReference type="RefSeq" id="XP_052130871.1">
    <property type="nucleotide sequence ID" value="XM_052274911.1"/>
</dbReference>
<dbReference type="GeneID" id="127751402"/>
<dbReference type="PROSITE" id="PS50089">
    <property type="entry name" value="ZF_RING_2"/>
    <property type="match status" value="1"/>
</dbReference>
<name>A0A9C6XUC1_FRAOC</name>
<protein>
    <submittedName>
        <fullName evidence="8">E3 ubiquitin-protein ligase XIAP-like</fullName>
    </submittedName>
</protein>
<dbReference type="Pfam" id="PF00653">
    <property type="entry name" value="BIR"/>
    <property type="match status" value="1"/>
</dbReference>
<dbReference type="GO" id="GO:0051726">
    <property type="term" value="P:regulation of cell cycle"/>
    <property type="evidence" value="ECO:0007669"/>
    <property type="project" value="TreeGrafter"/>
</dbReference>
<dbReference type="GO" id="GO:0005634">
    <property type="term" value="C:nucleus"/>
    <property type="evidence" value="ECO:0007669"/>
    <property type="project" value="TreeGrafter"/>
</dbReference>